<accession>A0AAD4BEA9</accession>
<dbReference type="SUPFAM" id="SSF46609">
    <property type="entry name" value="Fe,Mn superoxide dismutase (SOD), N-terminal domain"/>
    <property type="match status" value="1"/>
</dbReference>
<evidence type="ECO:0000313" key="2">
    <source>
        <dbReference type="Proteomes" id="UP001194468"/>
    </source>
</evidence>
<dbReference type="Gene3D" id="1.10.287.990">
    <property type="entry name" value="Fe,Mn superoxide dismutase (SOD) domain"/>
    <property type="match status" value="1"/>
</dbReference>
<name>A0AAD4BEA9_BOLED</name>
<dbReference type="AlphaFoldDB" id="A0AAD4BEA9"/>
<protein>
    <recommendedName>
        <fullName evidence="3">Superoxide dismutase</fullName>
    </recommendedName>
</protein>
<proteinExistence type="predicted"/>
<dbReference type="InterPro" id="IPR036324">
    <property type="entry name" value="Mn/Fe_SOD_N_sf"/>
</dbReference>
<comment type="caution">
    <text evidence="1">The sequence shown here is derived from an EMBL/GenBank/DDBJ whole genome shotgun (WGS) entry which is preliminary data.</text>
</comment>
<sequence length="96" mass="10742">MRLHHMKHHQGYVNALDALRPVMSKLRHASPSKPFSSPTVVLNVGLGDVRVHAHFYTRRLARTISSPSPGVIVRLFASRFGLLSSIRITDVRSDCL</sequence>
<organism evidence="1 2">
    <name type="scientific">Boletus edulis BED1</name>
    <dbReference type="NCBI Taxonomy" id="1328754"/>
    <lineage>
        <taxon>Eukaryota</taxon>
        <taxon>Fungi</taxon>
        <taxon>Dikarya</taxon>
        <taxon>Basidiomycota</taxon>
        <taxon>Agaricomycotina</taxon>
        <taxon>Agaricomycetes</taxon>
        <taxon>Agaricomycetidae</taxon>
        <taxon>Boletales</taxon>
        <taxon>Boletineae</taxon>
        <taxon>Boletaceae</taxon>
        <taxon>Boletoideae</taxon>
        <taxon>Boletus</taxon>
    </lineage>
</organism>
<dbReference type="EMBL" id="WHUW01000116">
    <property type="protein sequence ID" value="KAF8423469.1"/>
    <property type="molecule type" value="Genomic_DNA"/>
</dbReference>
<gene>
    <name evidence="1" type="ORF">L210DRAFT_3570302</name>
</gene>
<evidence type="ECO:0000313" key="1">
    <source>
        <dbReference type="EMBL" id="KAF8423469.1"/>
    </source>
</evidence>
<reference evidence="1" key="1">
    <citation type="submission" date="2019-10" db="EMBL/GenBank/DDBJ databases">
        <authorList>
            <consortium name="DOE Joint Genome Institute"/>
            <person name="Kuo A."/>
            <person name="Miyauchi S."/>
            <person name="Kiss E."/>
            <person name="Drula E."/>
            <person name="Kohler A."/>
            <person name="Sanchez-Garcia M."/>
            <person name="Andreopoulos B."/>
            <person name="Barry K.W."/>
            <person name="Bonito G."/>
            <person name="Buee M."/>
            <person name="Carver A."/>
            <person name="Chen C."/>
            <person name="Cichocki N."/>
            <person name="Clum A."/>
            <person name="Culley D."/>
            <person name="Crous P.W."/>
            <person name="Fauchery L."/>
            <person name="Girlanda M."/>
            <person name="Hayes R."/>
            <person name="Keri Z."/>
            <person name="LaButti K."/>
            <person name="Lipzen A."/>
            <person name="Lombard V."/>
            <person name="Magnuson J."/>
            <person name="Maillard F."/>
            <person name="Morin E."/>
            <person name="Murat C."/>
            <person name="Nolan M."/>
            <person name="Ohm R."/>
            <person name="Pangilinan J."/>
            <person name="Pereira M."/>
            <person name="Perotto S."/>
            <person name="Peter M."/>
            <person name="Riley R."/>
            <person name="Sitrit Y."/>
            <person name="Stielow B."/>
            <person name="Szollosi G."/>
            <person name="Zifcakova L."/>
            <person name="Stursova M."/>
            <person name="Spatafora J.W."/>
            <person name="Tedersoo L."/>
            <person name="Vaario L.-M."/>
            <person name="Yamada A."/>
            <person name="Yan M."/>
            <person name="Wang P."/>
            <person name="Xu J."/>
            <person name="Bruns T."/>
            <person name="Baldrian P."/>
            <person name="Vilgalys R."/>
            <person name="Henrissat B."/>
            <person name="Grigoriev I.V."/>
            <person name="Hibbett D."/>
            <person name="Nagy L.G."/>
            <person name="Martin F.M."/>
        </authorList>
    </citation>
    <scope>NUCLEOTIDE SEQUENCE</scope>
    <source>
        <strain evidence="1">BED1</strain>
    </source>
</reference>
<keyword evidence="2" id="KW-1185">Reference proteome</keyword>
<reference evidence="1" key="2">
    <citation type="journal article" date="2020" name="Nat. Commun.">
        <title>Large-scale genome sequencing of mycorrhizal fungi provides insights into the early evolution of symbiotic traits.</title>
        <authorList>
            <person name="Miyauchi S."/>
            <person name="Kiss E."/>
            <person name="Kuo A."/>
            <person name="Drula E."/>
            <person name="Kohler A."/>
            <person name="Sanchez-Garcia M."/>
            <person name="Morin E."/>
            <person name="Andreopoulos B."/>
            <person name="Barry K.W."/>
            <person name="Bonito G."/>
            <person name="Buee M."/>
            <person name="Carver A."/>
            <person name="Chen C."/>
            <person name="Cichocki N."/>
            <person name="Clum A."/>
            <person name="Culley D."/>
            <person name="Crous P.W."/>
            <person name="Fauchery L."/>
            <person name="Girlanda M."/>
            <person name="Hayes R.D."/>
            <person name="Keri Z."/>
            <person name="LaButti K."/>
            <person name="Lipzen A."/>
            <person name="Lombard V."/>
            <person name="Magnuson J."/>
            <person name="Maillard F."/>
            <person name="Murat C."/>
            <person name="Nolan M."/>
            <person name="Ohm R.A."/>
            <person name="Pangilinan J."/>
            <person name="Pereira M.F."/>
            <person name="Perotto S."/>
            <person name="Peter M."/>
            <person name="Pfister S."/>
            <person name="Riley R."/>
            <person name="Sitrit Y."/>
            <person name="Stielow J.B."/>
            <person name="Szollosi G."/>
            <person name="Zifcakova L."/>
            <person name="Stursova M."/>
            <person name="Spatafora J.W."/>
            <person name="Tedersoo L."/>
            <person name="Vaario L.M."/>
            <person name="Yamada A."/>
            <person name="Yan M."/>
            <person name="Wang P."/>
            <person name="Xu J."/>
            <person name="Bruns T."/>
            <person name="Baldrian P."/>
            <person name="Vilgalys R."/>
            <person name="Dunand C."/>
            <person name="Henrissat B."/>
            <person name="Grigoriev I.V."/>
            <person name="Hibbett D."/>
            <person name="Nagy L.G."/>
            <person name="Martin F.M."/>
        </authorList>
    </citation>
    <scope>NUCLEOTIDE SEQUENCE</scope>
    <source>
        <strain evidence="1">BED1</strain>
    </source>
</reference>
<dbReference type="Proteomes" id="UP001194468">
    <property type="component" value="Unassembled WGS sequence"/>
</dbReference>
<evidence type="ECO:0008006" key="3">
    <source>
        <dbReference type="Google" id="ProtNLM"/>
    </source>
</evidence>